<protein>
    <recommendedName>
        <fullName evidence="4">ubiquitinyl hydrolase 1</fullName>
        <ecNumber evidence="4">3.4.19.12</ecNumber>
    </recommendedName>
</protein>
<dbReference type="PANTHER" id="PTHR21646">
    <property type="entry name" value="UBIQUITIN CARBOXYL-TERMINAL HYDROLASE"/>
    <property type="match status" value="1"/>
</dbReference>
<dbReference type="KEGG" id="egu:105049855"/>
<evidence type="ECO:0000256" key="4">
    <source>
        <dbReference type="ARBA" id="ARBA00012759"/>
    </source>
</evidence>
<name>A0A6I9RKK3_ELAGV</name>
<comment type="catalytic activity">
    <reaction evidence="1">
        <text>Thiol-dependent hydrolysis of ester, thioester, amide, peptide and isopeptide bonds formed by the C-terminal Gly of ubiquitin (a 76-residue protein attached to proteins as an intracellular targeting signal).</text>
        <dbReference type="EC" id="3.4.19.12"/>
    </reaction>
</comment>
<dbReference type="InterPro" id="IPR028889">
    <property type="entry name" value="USP"/>
</dbReference>
<dbReference type="InterPro" id="IPR001607">
    <property type="entry name" value="Znf_UBP"/>
</dbReference>
<evidence type="ECO:0000259" key="15">
    <source>
        <dbReference type="PROSITE" id="PS50271"/>
    </source>
</evidence>
<dbReference type="SUPFAM" id="SSF54001">
    <property type="entry name" value="Cysteine proteinases"/>
    <property type="match status" value="1"/>
</dbReference>
<evidence type="ECO:0000256" key="13">
    <source>
        <dbReference type="PROSITE-ProRule" id="PRU00502"/>
    </source>
</evidence>
<evidence type="ECO:0000256" key="12">
    <source>
        <dbReference type="ARBA" id="ARBA00023242"/>
    </source>
</evidence>
<evidence type="ECO:0000256" key="2">
    <source>
        <dbReference type="ARBA" id="ARBA00004123"/>
    </source>
</evidence>
<dbReference type="EC" id="3.4.19.12" evidence="4"/>
<keyword evidence="16" id="KW-1185">Reference proteome</keyword>
<evidence type="ECO:0000256" key="1">
    <source>
        <dbReference type="ARBA" id="ARBA00000707"/>
    </source>
</evidence>
<dbReference type="PROSITE" id="PS00972">
    <property type="entry name" value="USP_1"/>
    <property type="match status" value="1"/>
</dbReference>
<dbReference type="SUPFAM" id="SSF57850">
    <property type="entry name" value="RING/U-box"/>
    <property type="match status" value="1"/>
</dbReference>
<dbReference type="GO" id="GO:0004843">
    <property type="term" value="F:cysteine-type deubiquitinase activity"/>
    <property type="evidence" value="ECO:0007669"/>
    <property type="project" value="UniProtKB-EC"/>
</dbReference>
<dbReference type="InterPro" id="IPR038765">
    <property type="entry name" value="Papain-like_cys_pep_sf"/>
</dbReference>
<evidence type="ECO:0000256" key="8">
    <source>
        <dbReference type="ARBA" id="ARBA00022786"/>
    </source>
</evidence>
<dbReference type="Pfam" id="PF02148">
    <property type="entry name" value="zf-UBP"/>
    <property type="match status" value="1"/>
</dbReference>
<comment type="subcellular location">
    <subcellularLocation>
        <location evidence="2">Nucleus</location>
    </subcellularLocation>
</comment>
<keyword evidence="12" id="KW-0539">Nucleus</keyword>
<feature type="domain" description="UBP-type" evidence="15">
    <location>
        <begin position="13"/>
        <end position="131"/>
    </location>
</feature>
<dbReference type="FunFam" id="3.90.70.10:FF:000089">
    <property type="entry name" value="Ubiquitinyl hydrolase 1"/>
    <property type="match status" value="1"/>
</dbReference>
<evidence type="ECO:0000256" key="5">
    <source>
        <dbReference type="ARBA" id="ARBA00022670"/>
    </source>
</evidence>
<dbReference type="RefSeq" id="XP_010927926.1">
    <property type="nucleotide sequence ID" value="XM_010929624.2"/>
</dbReference>
<proteinExistence type="inferred from homology"/>
<evidence type="ECO:0000256" key="9">
    <source>
        <dbReference type="ARBA" id="ARBA00022801"/>
    </source>
</evidence>
<accession>A0A6I9RKK3</accession>
<keyword evidence="5" id="KW-0645">Protease</keyword>
<keyword evidence="11" id="KW-0862">Zinc</keyword>
<evidence type="ECO:0000256" key="7">
    <source>
        <dbReference type="ARBA" id="ARBA00022771"/>
    </source>
</evidence>
<dbReference type="AlphaFoldDB" id="A0A6I9RKK3"/>
<organism evidence="16 17">
    <name type="scientific">Elaeis guineensis var. tenera</name>
    <name type="common">Oil palm</name>
    <dbReference type="NCBI Taxonomy" id="51953"/>
    <lineage>
        <taxon>Eukaryota</taxon>
        <taxon>Viridiplantae</taxon>
        <taxon>Streptophyta</taxon>
        <taxon>Embryophyta</taxon>
        <taxon>Tracheophyta</taxon>
        <taxon>Spermatophyta</taxon>
        <taxon>Magnoliopsida</taxon>
        <taxon>Liliopsida</taxon>
        <taxon>Arecaceae</taxon>
        <taxon>Arecoideae</taxon>
        <taxon>Cocoseae</taxon>
        <taxon>Elaeidinae</taxon>
        <taxon>Elaeis</taxon>
    </lineage>
</organism>
<gene>
    <name evidence="17" type="primary">LOC105049855</name>
</gene>
<dbReference type="GO" id="GO:0070461">
    <property type="term" value="C:SAGA-type complex"/>
    <property type="evidence" value="ECO:0007669"/>
    <property type="project" value="UniProtKB-ARBA"/>
</dbReference>
<evidence type="ECO:0000313" key="16">
    <source>
        <dbReference type="Proteomes" id="UP000504607"/>
    </source>
</evidence>
<evidence type="ECO:0000259" key="14">
    <source>
        <dbReference type="PROSITE" id="PS50235"/>
    </source>
</evidence>
<dbReference type="PROSITE" id="PS50271">
    <property type="entry name" value="ZF_UBP"/>
    <property type="match status" value="1"/>
</dbReference>
<dbReference type="InterPro" id="IPR050185">
    <property type="entry name" value="Ub_carboxyl-term_hydrolase"/>
</dbReference>
<dbReference type="Proteomes" id="UP000504607">
    <property type="component" value="Chromosome 8"/>
</dbReference>
<dbReference type="GeneID" id="105049855"/>
<dbReference type="InterPro" id="IPR018200">
    <property type="entry name" value="USP_CS"/>
</dbReference>
<sequence length="526" mass="59893">MASTRNPSFTNPDPCSHLAEYRQTHGLKGYSSLQAHLRTAPSGRTAIGKLPSLIRWCALCSLCRGRLYLCLICSSVSCSDHAAAHSRSNPGHDIAVDVDRAELFCCRCADQVYDPDFDIAVMVNQIVKLPESRESGRGRKRRANPVNFKDGGLREAGLGAGRAVKIQPCHPWGLRGLNNLGNTCFMNSVLQALLHTPPLKDYFLSDRHGREFCRRVRRRTRRWGMVSGELPCLACDVAGVFSEVFSRDRRPYSPAQFLYSWWQHSSDLAGYEQQDAHEFFISMLDRIHEKEQPDLQNRGAGDCHCIAHRVFSGVLRSDVTCSVCGFTSTTYDPCVDLSLDLEPCNGMKSNDNSRISTLMGCLDLFTRPEKLGSDQKLYCQHCEVRQDSVKQMSIRKLPYVLCFHVKRFEHSLIRRTSKKIDQNLQFPFSLDMMPYLSSSIIRNRFGNRIFAFEGDESDMSSEFSSEFEVFAVITHSGRLESGHYVTYLRLRDQWYKCDDAWITQVTEGVVRASQVYMMYYLQKHGK</sequence>
<dbReference type="InterPro" id="IPR001394">
    <property type="entry name" value="Peptidase_C19_UCH"/>
</dbReference>
<dbReference type="InParanoid" id="A0A6I9RKK3"/>
<dbReference type="GO" id="GO:0006508">
    <property type="term" value="P:proteolysis"/>
    <property type="evidence" value="ECO:0007669"/>
    <property type="project" value="UniProtKB-KW"/>
</dbReference>
<evidence type="ECO:0000256" key="10">
    <source>
        <dbReference type="ARBA" id="ARBA00022807"/>
    </source>
</evidence>
<dbReference type="GO" id="GO:0005634">
    <property type="term" value="C:nucleus"/>
    <property type="evidence" value="ECO:0007669"/>
    <property type="project" value="UniProtKB-SubCell"/>
</dbReference>
<comment type="similarity">
    <text evidence="3">Belongs to the peptidase C19 family.</text>
</comment>
<dbReference type="Gene3D" id="3.90.70.10">
    <property type="entry name" value="Cysteine proteinases"/>
    <property type="match status" value="1"/>
</dbReference>
<evidence type="ECO:0000256" key="11">
    <source>
        <dbReference type="ARBA" id="ARBA00022833"/>
    </source>
</evidence>
<dbReference type="OrthoDB" id="47475at2759"/>
<keyword evidence="6" id="KW-0479">Metal-binding</keyword>
<evidence type="ECO:0000256" key="3">
    <source>
        <dbReference type="ARBA" id="ARBA00009085"/>
    </source>
</evidence>
<dbReference type="PROSITE" id="PS50235">
    <property type="entry name" value="USP_3"/>
    <property type="match status" value="1"/>
</dbReference>
<evidence type="ECO:0000313" key="17">
    <source>
        <dbReference type="RefSeq" id="XP_010927926.1"/>
    </source>
</evidence>
<keyword evidence="8" id="KW-0833">Ubl conjugation pathway</keyword>
<keyword evidence="10" id="KW-0788">Thiol protease</keyword>
<keyword evidence="7 13" id="KW-0863">Zinc-finger</keyword>
<dbReference type="GO" id="GO:0008270">
    <property type="term" value="F:zinc ion binding"/>
    <property type="evidence" value="ECO:0007669"/>
    <property type="project" value="UniProtKB-KW"/>
</dbReference>
<feature type="domain" description="USP" evidence="14">
    <location>
        <begin position="175"/>
        <end position="523"/>
    </location>
</feature>
<dbReference type="Gene3D" id="3.30.40.10">
    <property type="entry name" value="Zinc/RING finger domain, C3HC4 (zinc finger)"/>
    <property type="match status" value="1"/>
</dbReference>
<dbReference type="GO" id="GO:0016579">
    <property type="term" value="P:protein deubiquitination"/>
    <property type="evidence" value="ECO:0007669"/>
    <property type="project" value="InterPro"/>
</dbReference>
<dbReference type="PANTHER" id="PTHR21646:SF49">
    <property type="entry name" value="UBIQUITIN C-TERMINAL HYDROLASE 22"/>
    <property type="match status" value="1"/>
</dbReference>
<dbReference type="InterPro" id="IPR013083">
    <property type="entry name" value="Znf_RING/FYVE/PHD"/>
</dbReference>
<evidence type="ECO:0000256" key="6">
    <source>
        <dbReference type="ARBA" id="ARBA00022723"/>
    </source>
</evidence>
<dbReference type="Pfam" id="PF00443">
    <property type="entry name" value="UCH"/>
    <property type="match status" value="1"/>
</dbReference>
<reference evidence="17" key="1">
    <citation type="submission" date="2025-08" db="UniProtKB">
        <authorList>
            <consortium name="RefSeq"/>
        </authorList>
    </citation>
    <scope>IDENTIFICATION</scope>
</reference>
<keyword evidence="9 17" id="KW-0378">Hydrolase</keyword>